<dbReference type="AlphaFoldDB" id="A0A9W6IMT5"/>
<dbReference type="GO" id="GO:0005886">
    <property type="term" value="C:plasma membrane"/>
    <property type="evidence" value="ECO:0007669"/>
    <property type="project" value="TreeGrafter"/>
</dbReference>
<comment type="subcellular location">
    <subcellularLocation>
        <location evidence="1">Membrane</location>
        <topology evidence="1">Multi-pass membrane protein</topology>
    </subcellularLocation>
</comment>
<sequence length="142" mass="15661">MFPDPASLPRPDTHPALFRLLRYLVVGGGTNLLLYLAYLGITFLGVSPEIATTGAFAAGIAITYLLNRGWTFRSTHAWQRTAPRYVAAYLMGYVVQISALAGLYRLLDIPHPLAQLFAMGLAAVTIFLSLQFWVFAEQTPQD</sequence>
<dbReference type="EMBL" id="BSFE01000003">
    <property type="protein sequence ID" value="GLK51930.1"/>
    <property type="molecule type" value="Genomic_DNA"/>
</dbReference>
<feature type="transmembrane region" description="Helical" evidence="6">
    <location>
        <begin position="50"/>
        <end position="66"/>
    </location>
</feature>
<dbReference type="InterPro" id="IPR051401">
    <property type="entry name" value="GtrA_CellWall_Glycosyl"/>
</dbReference>
<keyword evidence="9" id="KW-1185">Reference proteome</keyword>
<protein>
    <recommendedName>
        <fullName evidence="7">GtrA/DPMS transmembrane domain-containing protein</fullName>
    </recommendedName>
</protein>
<comment type="similarity">
    <text evidence="2">Belongs to the GtrA family.</text>
</comment>
<organism evidence="8 9">
    <name type="scientific">Maricaulis virginensis</name>
    <dbReference type="NCBI Taxonomy" id="144022"/>
    <lineage>
        <taxon>Bacteria</taxon>
        <taxon>Pseudomonadati</taxon>
        <taxon>Pseudomonadota</taxon>
        <taxon>Alphaproteobacteria</taxon>
        <taxon>Maricaulales</taxon>
        <taxon>Maricaulaceae</taxon>
        <taxon>Maricaulis</taxon>
    </lineage>
</organism>
<proteinExistence type="inferred from homology"/>
<evidence type="ECO:0000256" key="1">
    <source>
        <dbReference type="ARBA" id="ARBA00004141"/>
    </source>
</evidence>
<evidence type="ECO:0000256" key="6">
    <source>
        <dbReference type="SAM" id="Phobius"/>
    </source>
</evidence>
<evidence type="ECO:0000256" key="4">
    <source>
        <dbReference type="ARBA" id="ARBA00022989"/>
    </source>
</evidence>
<evidence type="ECO:0000259" key="7">
    <source>
        <dbReference type="Pfam" id="PF04138"/>
    </source>
</evidence>
<evidence type="ECO:0000313" key="8">
    <source>
        <dbReference type="EMBL" id="GLK51930.1"/>
    </source>
</evidence>
<evidence type="ECO:0000313" key="9">
    <source>
        <dbReference type="Proteomes" id="UP001143486"/>
    </source>
</evidence>
<dbReference type="RefSeq" id="WP_271186293.1">
    <property type="nucleotide sequence ID" value="NZ_BSFE01000003.1"/>
</dbReference>
<dbReference type="Pfam" id="PF04138">
    <property type="entry name" value="GtrA_DPMS_TM"/>
    <property type="match status" value="1"/>
</dbReference>
<dbReference type="Proteomes" id="UP001143486">
    <property type="component" value="Unassembled WGS sequence"/>
</dbReference>
<dbReference type="PANTHER" id="PTHR38459:SF1">
    <property type="entry name" value="PROPHAGE BACTOPRENOL-LINKED GLUCOSE TRANSLOCASE HOMOLOG"/>
    <property type="match status" value="1"/>
</dbReference>
<dbReference type="PANTHER" id="PTHR38459">
    <property type="entry name" value="PROPHAGE BACTOPRENOL-LINKED GLUCOSE TRANSLOCASE HOMOLOG"/>
    <property type="match status" value="1"/>
</dbReference>
<keyword evidence="3 6" id="KW-0812">Transmembrane</keyword>
<reference evidence="8" key="1">
    <citation type="journal article" date="2014" name="Int. J. Syst. Evol. Microbiol.">
        <title>Complete genome sequence of Corynebacterium casei LMG S-19264T (=DSM 44701T), isolated from a smear-ripened cheese.</title>
        <authorList>
            <consortium name="US DOE Joint Genome Institute (JGI-PGF)"/>
            <person name="Walter F."/>
            <person name="Albersmeier A."/>
            <person name="Kalinowski J."/>
            <person name="Ruckert C."/>
        </authorList>
    </citation>
    <scope>NUCLEOTIDE SEQUENCE</scope>
    <source>
        <strain evidence="8">VKM B-1513</strain>
    </source>
</reference>
<keyword evidence="4 6" id="KW-1133">Transmembrane helix</keyword>
<feature type="transmembrane region" description="Helical" evidence="6">
    <location>
        <begin position="20"/>
        <end position="44"/>
    </location>
</feature>
<name>A0A9W6IMT5_9PROT</name>
<evidence type="ECO:0000256" key="3">
    <source>
        <dbReference type="ARBA" id="ARBA00022692"/>
    </source>
</evidence>
<feature type="domain" description="GtrA/DPMS transmembrane" evidence="7">
    <location>
        <begin position="22"/>
        <end position="135"/>
    </location>
</feature>
<evidence type="ECO:0000256" key="2">
    <source>
        <dbReference type="ARBA" id="ARBA00009399"/>
    </source>
</evidence>
<dbReference type="InterPro" id="IPR007267">
    <property type="entry name" value="GtrA_DPMS_TM"/>
</dbReference>
<feature type="transmembrane region" description="Helical" evidence="6">
    <location>
        <begin position="86"/>
        <end position="107"/>
    </location>
</feature>
<accession>A0A9W6IMT5</accession>
<gene>
    <name evidence="8" type="ORF">GCM10017621_14380</name>
</gene>
<comment type="caution">
    <text evidence="8">The sequence shown here is derived from an EMBL/GenBank/DDBJ whole genome shotgun (WGS) entry which is preliminary data.</text>
</comment>
<reference evidence="8" key="2">
    <citation type="submission" date="2023-01" db="EMBL/GenBank/DDBJ databases">
        <authorList>
            <person name="Sun Q."/>
            <person name="Evtushenko L."/>
        </authorList>
    </citation>
    <scope>NUCLEOTIDE SEQUENCE</scope>
    <source>
        <strain evidence="8">VKM B-1513</strain>
    </source>
</reference>
<keyword evidence="5 6" id="KW-0472">Membrane</keyword>
<dbReference type="GO" id="GO:0000271">
    <property type="term" value="P:polysaccharide biosynthetic process"/>
    <property type="evidence" value="ECO:0007669"/>
    <property type="project" value="InterPro"/>
</dbReference>
<evidence type="ECO:0000256" key="5">
    <source>
        <dbReference type="ARBA" id="ARBA00023136"/>
    </source>
</evidence>
<feature type="transmembrane region" description="Helical" evidence="6">
    <location>
        <begin position="113"/>
        <end position="136"/>
    </location>
</feature>